<organism evidence="1 2">
    <name type="scientific">Actinomycetospora cinnamomea</name>
    <dbReference type="NCBI Taxonomy" id="663609"/>
    <lineage>
        <taxon>Bacteria</taxon>
        <taxon>Bacillati</taxon>
        <taxon>Actinomycetota</taxon>
        <taxon>Actinomycetes</taxon>
        <taxon>Pseudonocardiales</taxon>
        <taxon>Pseudonocardiaceae</taxon>
        <taxon>Actinomycetospora</taxon>
    </lineage>
</organism>
<proteinExistence type="predicted"/>
<protein>
    <submittedName>
        <fullName evidence="1">Uncharacterized protein</fullName>
    </submittedName>
</protein>
<sequence>MGQHHWREDNAVTVTLAPVARHVARHAVPDVPLVPHDAPPAGLGYPAPTSYRRDPVTGVPTPPWGAALARRRPARTGAPLAVAVAGAAVGLIGVGAQLPGLVDAVTATTASTAPTDAQAAPAPAVVGQCATVVAGALDDTVTELGRTPSGQWAQVVEAREQSLGATYGEASREQRAYAGGADDILGWLREDAPEDYGAVSTRVAQSVAATCAS</sequence>
<gene>
    <name evidence="1" type="ORF">C8D89_11921</name>
</gene>
<evidence type="ECO:0000313" key="1">
    <source>
        <dbReference type="EMBL" id="PVZ03912.1"/>
    </source>
</evidence>
<name>A0A2U1EVE8_9PSEU</name>
<dbReference type="EMBL" id="QEKW01000019">
    <property type="protein sequence ID" value="PVZ03912.1"/>
    <property type="molecule type" value="Genomic_DNA"/>
</dbReference>
<evidence type="ECO:0000313" key="2">
    <source>
        <dbReference type="Proteomes" id="UP000245639"/>
    </source>
</evidence>
<comment type="caution">
    <text evidence="1">The sequence shown here is derived from an EMBL/GenBank/DDBJ whole genome shotgun (WGS) entry which is preliminary data.</text>
</comment>
<keyword evidence="2" id="KW-1185">Reference proteome</keyword>
<accession>A0A2U1EVE8</accession>
<dbReference type="AlphaFoldDB" id="A0A2U1EVE8"/>
<dbReference type="Proteomes" id="UP000245639">
    <property type="component" value="Unassembled WGS sequence"/>
</dbReference>
<reference evidence="1 2" key="1">
    <citation type="submission" date="2018-04" db="EMBL/GenBank/DDBJ databases">
        <title>Genomic Encyclopedia of Type Strains, Phase IV (KMG-IV): sequencing the most valuable type-strain genomes for metagenomic binning, comparative biology and taxonomic classification.</title>
        <authorList>
            <person name="Goeker M."/>
        </authorList>
    </citation>
    <scope>NUCLEOTIDE SEQUENCE [LARGE SCALE GENOMIC DNA]</scope>
    <source>
        <strain evidence="1 2">DSM 45771</strain>
    </source>
</reference>